<reference evidence="2 3" key="1">
    <citation type="journal article" date="2014" name="Int. J. Syst. Evol. Microbiol.">
        <title>Carboxylicivirga gen. nov. in the family Marinilabiliaceae with two novel species, Carboxylicivirga mesophila sp. nov. and Carboxylicivirga taeanensis sp. nov., and reclassification of Cytophaga fermentans as Saccharicrinis fermentans gen. nov., comb. nov.</title>
        <authorList>
            <person name="Yang S.H."/>
            <person name="Seo H.S."/>
            <person name="Woo J.H."/>
            <person name="Oh H.M."/>
            <person name="Jang H."/>
            <person name="Lee J.H."/>
            <person name="Kim S.J."/>
            <person name="Kwon K.K."/>
        </authorList>
    </citation>
    <scope>NUCLEOTIDE SEQUENCE [LARGE SCALE GENOMIC DNA]</scope>
    <source>
        <strain evidence="2 3">JCM 18290</strain>
    </source>
</reference>
<feature type="signal peptide" evidence="1">
    <location>
        <begin position="1"/>
        <end position="21"/>
    </location>
</feature>
<sequence>MNKIFKYLLIGALLVSIGSCTDELTEINENPNEPALEQAAPDMLLTNAIEQLSDRVHNIFLGHEMGSCWVQHMAKVQYTDEDRYIPRVSVINAAWSSLYATSGQDVALIKQVAELRENDNYKGVALVLEAYITSLLTDLYGDVPYTQAWQGSASEAIVSPVYDSQASIYTALIANLETANSLLDASGSSIKGDILYDNDIDSWKKFANSLRLRLLLRMSARDEGFVTTEMTKMLNAPETYPIFTGFVDDAQLNYLGSAPNNHPINENRKTRDDHRVSASLIDLLYTDAPSADYRVAIYAELAEASSDFVGLPNGMKSSDAANYLGNGLKQTSELGELYTEATAPGVLMTYSELQFILAEAAHKAYIPGGEAKAEEYYYEGIKSSYYKYGDELSEKLEMYWKTAFISWGWDQVTPILDYGYQDFIDWGGWAYDPANAMEQIATQKWVAMFDQGLQSWIEWRRLDLPVLTPAVDGVLSGQMPIRVFYPSDEYSRNKTNVEAAVASQGKDDLLTPVWWDVN</sequence>
<accession>A0ABS5K7D5</accession>
<keyword evidence="3" id="KW-1185">Reference proteome</keyword>
<dbReference type="Pfam" id="PF12771">
    <property type="entry name" value="SusD-like_2"/>
    <property type="match status" value="1"/>
</dbReference>
<dbReference type="Proteomes" id="UP000721861">
    <property type="component" value="Unassembled WGS sequence"/>
</dbReference>
<comment type="caution">
    <text evidence="2">The sequence shown here is derived from an EMBL/GenBank/DDBJ whole genome shotgun (WGS) entry which is preliminary data.</text>
</comment>
<keyword evidence="1" id="KW-0732">Signal</keyword>
<feature type="chain" id="PRO_5045838696" evidence="1">
    <location>
        <begin position="22"/>
        <end position="518"/>
    </location>
</feature>
<dbReference type="Gene3D" id="1.25.40.390">
    <property type="match status" value="1"/>
</dbReference>
<evidence type="ECO:0000256" key="1">
    <source>
        <dbReference type="SAM" id="SignalP"/>
    </source>
</evidence>
<dbReference type="InterPro" id="IPR041662">
    <property type="entry name" value="SusD-like_2"/>
</dbReference>
<evidence type="ECO:0000313" key="2">
    <source>
        <dbReference type="EMBL" id="MBS2210898.1"/>
    </source>
</evidence>
<organism evidence="2 3">
    <name type="scientific">Carboxylicivirga mesophila</name>
    <dbReference type="NCBI Taxonomy" id="1166478"/>
    <lineage>
        <taxon>Bacteria</taxon>
        <taxon>Pseudomonadati</taxon>
        <taxon>Bacteroidota</taxon>
        <taxon>Bacteroidia</taxon>
        <taxon>Marinilabiliales</taxon>
        <taxon>Marinilabiliaceae</taxon>
        <taxon>Carboxylicivirga</taxon>
    </lineage>
</organism>
<dbReference type="SUPFAM" id="SSF48452">
    <property type="entry name" value="TPR-like"/>
    <property type="match status" value="1"/>
</dbReference>
<name>A0ABS5K7D5_9BACT</name>
<dbReference type="RefSeq" id="WP_212226647.1">
    <property type="nucleotide sequence ID" value="NZ_JAGUCN010000004.1"/>
</dbReference>
<keyword evidence="2" id="KW-0449">Lipoprotein</keyword>
<evidence type="ECO:0000313" key="3">
    <source>
        <dbReference type="Proteomes" id="UP000721861"/>
    </source>
</evidence>
<proteinExistence type="predicted"/>
<dbReference type="PROSITE" id="PS51257">
    <property type="entry name" value="PROKAR_LIPOPROTEIN"/>
    <property type="match status" value="1"/>
</dbReference>
<dbReference type="EMBL" id="JAGUCN010000004">
    <property type="protein sequence ID" value="MBS2210898.1"/>
    <property type="molecule type" value="Genomic_DNA"/>
</dbReference>
<dbReference type="InterPro" id="IPR011990">
    <property type="entry name" value="TPR-like_helical_dom_sf"/>
</dbReference>
<protein>
    <submittedName>
        <fullName evidence="2">SusD/RagB family nutrient-binding outer membrane lipoprotein</fullName>
    </submittedName>
</protein>
<gene>
    <name evidence="2" type="ORF">KEM09_05780</name>
</gene>